<keyword evidence="1" id="KW-0560">Oxidoreductase</keyword>
<dbReference type="OrthoDB" id="8671611at2"/>
<protein>
    <submittedName>
        <fullName evidence="2">NAD(P)/FAD-dependent oxidoreductase</fullName>
    </submittedName>
</protein>
<proteinExistence type="predicted"/>
<dbReference type="AlphaFoldDB" id="A0A857FM86"/>
<gene>
    <name evidence="2" type="ORF">FMA36_07175</name>
</gene>
<dbReference type="Gene3D" id="3.50.50.60">
    <property type="entry name" value="FAD/NAD(P)-binding domain"/>
    <property type="match status" value="1"/>
</dbReference>
<evidence type="ECO:0000313" key="3">
    <source>
        <dbReference type="Proteomes" id="UP000464674"/>
    </source>
</evidence>
<dbReference type="Pfam" id="PF13738">
    <property type="entry name" value="Pyr_redox_3"/>
    <property type="match status" value="1"/>
</dbReference>
<dbReference type="PANTHER" id="PTHR43539">
    <property type="entry name" value="FLAVIN-BINDING MONOOXYGENASE-LIKE PROTEIN (AFU_ORTHOLOGUE AFUA_4G09220)"/>
    <property type="match status" value="1"/>
</dbReference>
<dbReference type="GO" id="GO:0004497">
    <property type="term" value="F:monooxygenase activity"/>
    <property type="evidence" value="ECO:0007669"/>
    <property type="project" value="TreeGrafter"/>
</dbReference>
<dbReference type="SUPFAM" id="SSF51905">
    <property type="entry name" value="FAD/NAD(P)-binding domain"/>
    <property type="match status" value="1"/>
</dbReference>
<dbReference type="GO" id="GO:0050660">
    <property type="term" value="F:flavin adenine dinucleotide binding"/>
    <property type="evidence" value="ECO:0007669"/>
    <property type="project" value="TreeGrafter"/>
</dbReference>
<evidence type="ECO:0000256" key="1">
    <source>
        <dbReference type="ARBA" id="ARBA00023002"/>
    </source>
</evidence>
<dbReference type="Proteomes" id="UP000464674">
    <property type="component" value="Chromosome"/>
</dbReference>
<dbReference type="EMBL" id="CP041348">
    <property type="protein sequence ID" value="QHC35306.1"/>
    <property type="molecule type" value="Genomic_DNA"/>
</dbReference>
<name>A0A857FM86_KOMXY</name>
<evidence type="ECO:0000313" key="2">
    <source>
        <dbReference type="EMBL" id="QHC35306.1"/>
    </source>
</evidence>
<dbReference type="PANTHER" id="PTHR43539:SF91">
    <property type="entry name" value="FAD-DEPENDENT URATE HYDROXYLASE"/>
    <property type="match status" value="1"/>
</dbReference>
<accession>A0A857FM86</accession>
<organism evidence="2 3">
    <name type="scientific">Komagataeibacter xylinus</name>
    <name type="common">Gluconacetobacter xylinus</name>
    <dbReference type="NCBI Taxonomy" id="28448"/>
    <lineage>
        <taxon>Bacteria</taxon>
        <taxon>Pseudomonadati</taxon>
        <taxon>Pseudomonadota</taxon>
        <taxon>Alphaproteobacteria</taxon>
        <taxon>Acetobacterales</taxon>
        <taxon>Acetobacteraceae</taxon>
        <taxon>Komagataeibacter</taxon>
    </lineage>
</organism>
<dbReference type="RefSeq" id="WP_159261767.1">
    <property type="nucleotide sequence ID" value="NZ_CP041348.1"/>
</dbReference>
<dbReference type="PRINTS" id="PR00411">
    <property type="entry name" value="PNDRDTASEI"/>
</dbReference>
<dbReference type="InterPro" id="IPR036188">
    <property type="entry name" value="FAD/NAD-bd_sf"/>
</dbReference>
<reference evidence="2 3" key="1">
    <citation type="journal article" date="2020" name="Carbohydr. Polym.">
        <title>Characterization and optimization of production of bacterial cellulose from strain CGMCC 17276 based on whole-genome analysis.</title>
        <authorList>
            <person name="Lu T."/>
            <person name="Gao H."/>
            <person name="Liao B."/>
            <person name="Wu J."/>
            <person name="Zhang W."/>
            <person name="Huang J."/>
            <person name="Liu M."/>
            <person name="Huang J."/>
            <person name="Chang Z."/>
            <person name="Jin M."/>
            <person name="Yi Z."/>
            <person name="Jiang D."/>
        </authorList>
    </citation>
    <scope>NUCLEOTIDE SEQUENCE [LARGE SCALE GENOMIC DNA]</scope>
    <source>
        <strain evidence="2 3">CGMCC 17276</strain>
    </source>
</reference>
<sequence length="486" mass="54157">MTSDLARLEARITRDLDMIAYPEGQWVPRHYVDGEPVHDVVIIGAGQGGLAIGMALRQQQRIDNFFIADKTPPGQEGPWLDYARMQTLRTAKTVTGIDLGVPSQTFQSWYDATHGEGRFDTLSKIPKEDWAAYLAWLQHVHALPVRNGWNLRDVTEKQGYLCLSFDTTDGPRSVLARKLVLANGIEGSGQWMMPDVIKALPAHLRAHTADPIDFHALRGRRVVVIGAGASAFDNAATALEAGVGTVTLLCRRPEIQRVQPYKIIAFPGFLDHFGTLPDSQRWGMMRYLLNVREALTLETWNRATIHDNFTLLTGAPVTQAQAQGDAVVLTTPQGDITADFVITGTGLDINLHTRPELQHVAPHVALWRDRYPAPPGEHDARLERYPYLGDGMEFQEREPGTMPWINRIHCFNFGTTVSMGPCGSSISAMKYSVPRLARAIGRDLFAEDFLEHEARIKSYQTPEFPLTFARDLPQATHRPVATVENP</sequence>
<dbReference type="InterPro" id="IPR050982">
    <property type="entry name" value="Auxin_biosynth/cation_transpt"/>
</dbReference>